<dbReference type="InterPro" id="IPR011006">
    <property type="entry name" value="CheY-like_superfamily"/>
</dbReference>
<feature type="domain" description="Response regulatory" evidence="8">
    <location>
        <begin position="1228"/>
        <end position="1343"/>
    </location>
</feature>
<dbReference type="Pfam" id="PF00072">
    <property type="entry name" value="Response_reg"/>
    <property type="match status" value="1"/>
</dbReference>
<dbReference type="PRINTS" id="PR00344">
    <property type="entry name" value="BCTRLSENSOR"/>
</dbReference>
<organism evidence="11 12">
    <name type="scientific">Gramella jeungdoensis</name>
    <dbReference type="NCBI Taxonomy" id="708091"/>
    <lineage>
        <taxon>Bacteria</taxon>
        <taxon>Pseudomonadati</taxon>
        <taxon>Bacteroidota</taxon>
        <taxon>Flavobacteriia</taxon>
        <taxon>Flavobacteriales</taxon>
        <taxon>Flavobacteriaceae</taxon>
        <taxon>Christiangramia</taxon>
    </lineage>
</organism>
<dbReference type="InterPro" id="IPR013656">
    <property type="entry name" value="PAS_4"/>
</dbReference>
<dbReference type="FunFam" id="3.30.565.10:FF:000006">
    <property type="entry name" value="Sensor histidine kinase WalK"/>
    <property type="match status" value="1"/>
</dbReference>
<dbReference type="InterPro" id="IPR013655">
    <property type="entry name" value="PAS_fold_3"/>
</dbReference>
<feature type="modified residue" description="4-aspartylphosphate" evidence="6">
    <location>
        <position position="1278"/>
    </location>
</feature>
<dbReference type="InterPro" id="IPR001610">
    <property type="entry name" value="PAC"/>
</dbReference>
<dbReference type="InterPro" id="IPR003661">
    <property type="entry name" value="HisK_dim/P_dom"/>
</dbReference>
<feature type="domain" description="Histidine kinase" evidence="7">
    <location>
        <begin position="985"/>
        <end position="1202"/>
    </location>
</feature>
<evidence type="ECO:0000259" key="10">
    <source>
        <dbReference type="PROSITE" id="PS50113"/>
    </source>
</evidence>
<dbReference type="InterPro" id="IPR005467">
    <property type="entry name" value="His_kinase_dom"/>
</dbReference>
<dbReference type="NCBIfam" id="TIGR00229">
    <property type="entry name" value="sensory_box"/>
    <property type="match status" value="4"/>
</dbReference>
<protein>
    <recommendedName>
        <fullName evidence="2">histidine kinase</fullName>
        <ecNumber evidence="2">2.7.13.3</ecNumber>
    </recommendedName>
</protein>
<keyword evidence="5" id="KW-0418">Kinase</keyword>
<dbReference type="InterPro" id="IPR036097">
    <property type="entry name" value="HisK_dim/P_sf"/>
</dbReference>
<dbReference type="SUPFAM" id="SSF55874">
    <property type="entry name" value="ATPase domain of HSP90 chaperone/DNA topoisomerase II/histidine kinase"/>
    <property type="match status" value="1"/>
</dbReference>
<dbReference type="EC" id="2.7.13.3" evidence="2"/>
<reference evidence="11 12" key="1">
    <citation type="journal article" date="2011" name="J. Microbiol.">
        <title>Gramella jeungdoensis sp. nov., isolated from a solar saltern in Korea.</title>
        <authorList>
            <person name="Joung Y."/>
            <person name="Kim H."/>
            <person name="Jang T."/>
            <person name="Ahn T.S."/>
            <person name="Joh K."/>
        </authorList>
    </citation>
    <scope>NUCLEOTIDE SEQUENCE [LARGE SCALE GENOMIC DNA]</scope>
    <source>
        <strain evidence="11 12">KCTC 23123</strain>
    </source>
</reference>
<dbReference type="Gene3D" id="3.40.50.2300">
    <property type="match status" value="1"/>
</dbReference>
<dbReference type="SMART" id="SM00388">
    <property type="entry name" value="HisKA"/>
    <property type="match status" value="1"/>
</dbReference>
<evidence type="ECO:0000313" key="11">
    <source>
        <dbReference type="EMBL" id="TEW73766.1"/>
    </source>
</evidence>
<dbReference type="Proteomes" id="UP000298517">
    <property type="component" value="Unassembled WGS sequence"/>
</dbReference>
<keyword evidence="3 6" id="KW-0597">Phosphoprotein</keyword>
<dbReference type="InterPro" id="IPR036890">
    <property type="entry name" value="HATPase_C_sf"/>
</dbReference>
<dbReference type="CDD" id="cd00130">
    <property type="entry name" value="PAS"/>
    <property type="match status" value="4"/>
</dbReference>
<dbReference type="Pfam" id="PF02518">
    <property type="entry name" value="HATPase_c"/>
    <property type="match status" value="1"/>
</dbReference>
<comment type="catalytic activity">
    <reaction evidence="1">
        <text>ATP + protein L-histidine = ADP + protein N-phospho-L-histidine.</text>
        <dbReference type="EC" id="2.7.13.3"/>
    </reaction>
</comment>
<keyword evidence="12" id="KW-1185">Reference proteome</keyword>
<evidence type="ECO:0000256" key="5">
    <source>
        <dbReference type="ARBA" id="ARBA00022777"/>
    </source>
</evidence>
<dbReference type="OrthoDB" id="9811889at2"/>
<dbReference type="InterPro" id="IPR000700">
    <property type="entry name" value="PAS-assoc_C"/>
</dbReference>
<dbReference type="Pfam" id="PF00512">
    <property type="entry name" value="HisKA"/>
    <property type="match status" value="1"/>
</dbReference>
<dbReference type="SUPFAM" id="SSF52172">
    <property type="entry name" value="CheY-like"/>
    <property type="match status" value="1"/>
</dbReference>
<dbReference type="Pfam" id="PF08447">
    <property type="entry name" value="PAS_3"/>
    <property type="match status" value="2"/>
</dbReference>
<dbReference type="InterPro" id="IPR029016">
    <property type="entry name" value="GAF-like_dom_sf"/>
</dbReference>
<dbReference type="Pfam" id="PF13426">
    <property type="entry name" value="PAS_9"/>
    <property type="match status" value="3"/>
</dbReference>
<feature type="domain" description="PAS" evidence="9">
    <location>
        <begin position="444"/>
        <end position="492"/>
    </location>
</feature>
<dbReference type="Gene3D" id="3.30.450.20">
    <property type="entry name" value="PAS domain"/>
    <property type="match status" value="6"/>
</dbReference>
<evidence type="ECO:0000256" key="3">
    <source>
        <dbReference type="ARBA" id="ARBA00022553"/>
    </source>
</evidence>
<name>A0A4Y8ASY5_9FLAO</name>
<dbReference type="CDD" id="cd00082">
    <property type="entry name" value="HisKA"/>
    <property type="match status" value="1"/>
</dbReference>
<dbReference type="InterPro" id="IPR003594">
    <property type="entry name" value="HATPase_dom"/>
</dbReference>
<dbReference type="SMART" id="SM00448">
    <property type="entry name" value="REC"/>
    <property type="match status" value="1"/>
</dbReference>
<sequence>MNKLKAANLPLNNNSKSSTGNYFSFFEYAPVALIIQDFTEAKKFINSVIKKNNTTLEACVQSNPKIISKLISLITIKDVNAKAVELYNAKNKKDLIENIHKVFTDKSNKEFRKLIIAILCGVKETEIESVNKTIDGKEFDVLSKLNLIEDSNGEFNNVIVSIEDITKKIAGRKALINSENRYKESEIIAKIGSWFYDLKTKEVECTDELFRIIETTPNKKTLSIDFLLQFVHPNDKQKVINFNLKKLIKDSNKDLRYRIITKKGFIKYILEKRTVIFENNKVSRIIGIAQDITENVIFEQKLNTTKNLLSNTISSIKDGFVILDKNSNYLYTNNQAAKLLGKSAIDLIGKNIWSEFPEKEGDIFYDEYQRALKTKKPVNFENYFAPWNKWFENRIIPSKNEMLIIFQEITDKKISENKIKEAYNIINKSPSIAILCKNEFNFPVLFASENSENLFGYTQDDFLTGKLNVHELVYSKDLEAIRSVLFKKIKQKKVKGFKSKPFRIVTKQAIIKWIEARFDFTKDANKNVTHIQAIVEDITDKKRTEDLFYESNQRLQNQFDNTPLASIIWDVNFKVIKWNNSAERIFEFTAKEAVGKHIKDLILPKNAHSEIDEIWGDLLKQKGGYRNTNKNITKSGKEIICNWYNVTLKNSEGHVTGVASLGNDITEIINSKKLLEKSEKKYRDIFEKSIDAVLIIKNGVFTDCNEATLKIFGHPNKESLIKLHPSEVSPLEQPDGENSFHKAEELMKIALDNGSSRFRWYHKTKKGRVFPAEVSLTKIEEGDNKIRIHAVVRDITERVKKEELEDVLYNISKAALTLDDFNEFSTFIKNQLHKIIDTTNFYIALYQKENDLITLPFVVDEKDNTEVFSVQNSLTGYVIKNAKPLLVNTKNHHNLIKKGIVDLIGEPTKIWAGAPLKSQTEVFGAIVVQSYNDPEAYNLNDLQLLEFVANQISIAIQKSNAAKDLKEALVKAQESDKLKSAFLANMSHEIRTPMNGIIGFSELFSNSNLPENVRKEYAKIVINSSKKLLSIVNDILDISKIEAGAVQLSFNTVNLNNLVDSLHAFYNPIAQKNNLILTCKKGLADNDSFIKIDKTKLHQILTNLLSNAFKFTDEGSVEIGYQIINNELQFHVKDTGIGIDSKLRDSIFDRFIQGDLDLNKQKKGTGLGLAISKKFVELFNGKIWLESNNKGTTVFFTIPYKKVKKPTSSMNIEKDIPIINTLKNKHITLLVAEDEEYNMLYINELFSNSKYKIIEAHNGAEAIELALTNPEIDMVFMDIKMPIVNGNEAMLQIKAKKPNLPIIALSAYAMESDIENALSKGFNDYLTKPIDRKKIFELIQRYTNQIV</sequence>
<dbReference type="InterPro" id="IPR004358">
    <property type="entry name" value="Sig_transdc_His_kin-like_C"/>
</dbReference>
<evidence type="ECO:0000259" key="7">
    <source>
        <dbReference type="PROSITE" id="PS50109"/>
    </source>
</evidence>
<dbReference type="InterPro" id="IPR003018">
    <property type="entry name" value="GAF"/>
</dbReference>
<dbReference type="InterPro" id="IPR035965">
    <property type="entry name" value="PAS-like_dom_sf"/>
</dbReference>
<dbReference type="SUPFAM" id="SSF55785">
    <property type="entry name" value="PYP-like sensor domain (PAS domain)"/>
    <property type="match status" value="6"/>
</dbReference>
<dbReference type="SUPFAM" id="SSF55781">
    <property type="entry name" value="GAF domain-like"/>
    <property type="match status" value="1"/>
</dbReference>
<dbReference type="CDD" id="cd17546">
    <property type="entry name" value="REC_hyHK_CKI1_RcsC-like"/>
    <property type="match status" value="1"/>
</dbReference>
<feature type="domain" description="PAS" evidence="9">
    <location>
        <begin position="551"/>
        <end position="606"/>
    </location>
</feature>
<dbReference type="SMART" id="SM00387">
    <property type="entry name" value="HATPase_c"/>
    <property type="match status" value="1"/>
</dbReference>
<evidence type="ECO:0000259" key="9">
    <source>
        <dbReference type="PROSITE" id="PS50112"/>
    </source>
</evidence>
<dbReference type="SUPFAM" id="SSF47384">
    <property type="entry name" value="Homodimeric domain of signal transducing histidine kinase"/>
    <property type="match status" value="1"/>
</dbReference>
<dbReference type="GO" id="GO:0000155">
    <property type="term" value="F:phosphorelay sensor kinase activity"/>
    <property type="evidence" value="ECO:0007669"/>
    <property type="project" value="InterPro"/>
</dbReference>
<dbReference type="InterPro" id="IPR001789">
    <property type="entry name" value="Sig_transdc_resp-reg_receiver"/>
</dbReference>
<dbReference type="Pfam" id="PF13185">
    <property type="entry name" value="GAF_2"/>
    <property type="match status" value="1"/>
</dbReference>
<keyword evidence="4" id="KW-0808">Transferase</keyword>
<feature type="domain" description="PAC" evidence="10">
    <location>
        <begin position="498"/>
        <end position="550"/>
    </location>
</feature>
<dbReference type="Gene3D" id="1.10.287.130">
    <property type="match status" value="1"/>
</dbReference>
<evidence type="ECO:0000313" key="12">
    <source>
        <dbReference type="Proteomes" id="UP000298517"/>
    </source>
</evidence>
<dbReference type="PROSITE" id="PS50110">
    <property type="entry name" value="RESPONSE_REGULATORY"/>
    <property type="match status" value="1"/>
</dbReference>
<dbReference type="SMART" id="SM00065">
    <property type="entry name" value="GAF"/>
    <property type="match status" value="1"/>
</dbReference>
<dbReference type="EMBL" id="SNQI01000003">
    <property type="protein sequence ID" value="TEW73766.1"/>
    <property type="molecule type" value="Genomic_DNA"/>
</dbReference>
<dbReference type="Gene3D" id="2.10.70.100">
    <property type="match status" value="1"/>
</dbReference>
<dbReference type="PROSITE" id="PS50113">
    <property type="entry name" value="PAC"/>
    <property type="match status" value="3"/>
</dbReference>
<dbReference type="SMART" id="SM00086">
    <property type="entry name" value="PAC"/>
    <property type="match status" value="5"/>
</dbReference>
<dbReference type="PANTHER" id="PTHR43047">
    <property type="entry name" value="TWO-COMPONENT HISTIDINE PROTEIN KINASE"/>
    <property type="match status" value="1"/>
</dbReference>
<evidence type="ECO:0000256" key="4">
    <source>
        <dbReference type="ARBA" id="ARBA00022679"/>
    </source>
</evidence>
<evidence type="ECO:0000256" key="6">
    <source>
        <dbReference type="PROSITE-ProRule" id="PRU00169"/>
    </source>
</evidence>
<feature type="domain" description="PAC" evidence="10">
    <location>
        <begin position="123"/>
        <end position="177"/>
    </location>
</feature>
<evidence type="ECO:0000259" key="8">
    <source>
        <dbReference type="PROSITE" id="PS50110"/>
    </source>
</evidence>
<dbReference type="SMART" id="SM00091">
    <property type="entry name" value="PAS"/>
    <property type="match status" value="4"/>
</dbReference>
<dbReference type="PROSITE" id="PS50109">
    <property type="entry name" value="HIS_KIN"/>
    <property type="match status" value="1"/>
</dbReference>
<dbReference type="Gene3D" id="3.30.565.10">
    <property type="entry name" value="Histidine kinase-like ATPase, C-terminal domain"/>
    <property type="match status" value="1"/>
</dbReference>
<proteinExistence type="predicted"/>
<dbReference type="InterPro" id="IPR000014">
    <property type="entry name" value="PAS"/>
</dbReference>
<comment type="caution">
    <text evidence="11">The sequence shown here is derived from an EMBL/GenBank/DDBJ whole genome shotgun (WGS) entry which is preliminary data.</text>
</comment>
<dbReference type="Gene3D" id="3.30.450.40">
    <property type="match status" value="1"/>
</dbReference>
<dbReference type="PROSITE" id="PS50112">
    <property type="entry name" value="PAS"/>
    <property type="match status" value="3"/>
</dbReference>
<accession>A0A4Y8ASY5</accession>
<evidence type="ECO:0000256" key="1">
    <source>
        <dbReference type="ARBA" id="ARBA00000085"/>
    </source>
</evidence>
<gene>
    <name evidence="11" type="ORF">E2488_09795</name>
</gene>
<feature type="domain" description="PAS" evidence="9">
    <location>
        <begin position="305"/>
        <end position="375"/>
    </location>
</feature>
<dbReference type="PANTHER" id="PTHR43047:SF64">
    <property type="entry name" value="HISTIDINE KINASE CONTAINING CHEY-HOMOLOGOUS RECEIVER DOMAIN AND PAS DOMAIN-RELATED"/>
    <property type="match status" value="1"/>
</dbReference>
<dbReference type="Pfam" id="PF08448">
    <property type="entry name" value="PAS_4"/>
    <property type="match status" value="1"/>
</dbReference>
<evidence type="ECO:0000256" key="2">
    <source>
        <dbReference type="ARBA" id="ARBA00012438"/>
    </source>
</evidence>
<dbReference type="RefSeq" id="WP_134248166.1">
    <property type="nucleotide sequence ID" value="NZ_SNQI01000003.1"/>
</dbReference>
<dbReference type="CDD" id="cd16922">
    <property type="entry name" value="HATPase_EvgS-ArcB-TorS-like"/>
    <property type="match status" value="1"/>
</dbReference>
<feature type="domain" description="PAC" evidence="10">
    <location>
        <begin position="253"/>
        <end position="304"/>
    </location>
</feature>